<dbReference type="EMBL" id="HG917868">
    <property type="protein sequence ID" value="CDM68166.1"/>
    <property type="molecule type" value="Genomic_DNA"/>
</dbReference>
<dbReference type="AlphaFoldDB" id="W6RU72"/>
<organism evidence="1 2">
    <name type="scientific">Clostridium bornimense</name>
    <dbReference type="NCBI Taxonomy" id="1216932"/>
    <lineage>
        <taxon>Bacteria</taxon>
        <taxon>Bacillati</taxon>
        <taxon>Bacillota</taxon>
        <taxon>Clostridia</taxon>
        <taxon>Eubacteriales</taxon>
        <taxon>Clostridiaceae</taxon>
        <taxon>Clostridium</taxon>
    </lineage>
</organism>
<dbReference type="HOGENOM" id="CLU_3197987_0_0_9"/>
<evidence type="ECO:0000313" key="1">
    <source>
        <dbReference type="EMBL" id="CDM68166.1"/>
    </source>
</evidence>
<proteinExistence type="predicted"/>
<protein>
    <submittedName>
        <fullName evidence="1">Uncharacterized protein</fullName>
    </submittedName>
</protein>
<gene>
    <name evidence="1" type="ORF">CM240_1002</name>
</gene>
<dbReference type="PATRIC" id="fig|1216932.3.peg.990"/>
<name>W6RU72_9CLOT</name>
<sequence length="45" mass="4866">MKKLRIAALVGAVVVTAASVLIKDKENRSKEEYGKVKGIPEEPAK</sequence>
<dbReference type="KEGG" id="clt:CM240_1002"/>
<accession>W6RU72</accession>
<dbReference type="Proteomes" id="UP000019426">
    <property type="component" value="Chromosome M2/40_rep1"/>
</dbReference>
<dbReference type="RefSeq" id="WP_156930509.1">
    <property type="nucleotide sequence ID" value="NZ_HG917868.1"/>
</dbReference>
<reference evidence="1 2" key="1">
    <citation type="submission" date="2013-11" db="EMBL/GenBank/DDBJ databases">
        <title>Complete genome sequence of Clostridum sp. M2/40.</title>
        <authorList>
            <person name="Wibberg D."/>
            <person name="Puehler A."/>
            <person name="Schlueter A."/>
        </authorList>
    </citation>
    <scope>NUCLEOTIDE SEQUENCE [LARGE SCALE GENOMIC DNA]</scope>
    <source>
        <strain evidence="2">M2/40</strain>
    </source>
</reference>
<evidence type="ECO:0000313" key="2">
    <source>
        <dbReference type="Proteomes" id="UP000019426"/>
    </source>
</evidence>
<dbReference type="STRING" id="1216932.CM240_1002"/>
<keyword evidence="2" id="KW-1185">Reference proteome</keyword>